<feature type="domain" description="DUF6532" evidence="2">
    <location>
        <begin position="238"/>
        <end position="447"/>
    </location>
</feature>
<feature type="region of interest" description="Disordered" evidence="1">
    <location>
        <begin position="97"/>
        <end position="132"/>
    </location>
</feature>
<dbReference type="OrthoDB" id="3225557at2759"/>
<feature type="region of interest" description="Disordered" evidence="1">
    <location>
        <begin position="158"/>
        <end position="196"/>
    </location>
</feature>
<feature type="compositionally biased region" description="Basic and acidic residues" evidence="1">
    <location>
        <begin position="172"/>
        <end position="191"/>
    </location>
</feature>
<gene>
    <name evidence="3" type="ORF">K435DRAFT_965631</name>
</gene>
<evidence type="ECO:0000256" key="1">
    <source>
        <dbReference type="SAM" id="MobiDB-lite"/>
    </source>
</evidence>
<dbReference type="EMBL" id="ML179162">
    <property type="protein sequence ID" value="THU97094.1"/>
    <property type="molecule type" value="Genomic_DNA"/>
</dbReference>
<evidence type="ECO:0000259" key="2">
    <source>
        <dbReference type="Pfam" id="PF20149"/>
    </source>
</evidence>
<keyword evidence="4" id="KW-1185">Reference proteome</keyword>
<sequence>MQNNDHGPNPPRLSSPISTTGNNPPPHVHTDTRTQATRRGHATRREYPLQFKDFSISSTLVETNQVAQPPQNPSPNTHPQHTRRELNYGQFSIAKAVQWSPPPPSRPYRSFSPLEQEDSEIDEENEENDDVEMLEDECGADQNASRFLAQEAPYFTRDSTVGGEGRTYGRMYSDHDDNRLPRYTSRPETRTRSSFPIPSWLPDTEIVVAAKNRSFEMDNLKLQNQVIRKVLKRAFEIGKLHMLVDDMYCPLNDELKNIAFDALVEACHQLGRDAENDVLGRLQAGDHDRFIKPVVTMTSHRIGLERKDLKLSQMSSVLSAYNLVNDPALGRDRALRYITAYSYHCGTLPSGVCDRRKPFECAALPIYIGAMFFGAHPYAAIIASNKHVFKSSIASKPNELELPKGMVAISVAAIHSILSDFARQCKENFPSKELAGVWQGSLDILKNIEQVNKNHYHALMHSLYLKSSGSLPLANHSLTNRQIFESVDWSAIADDQGSPSNNTTVPVSNAVPLAASAPSINSATPSTTTYYSDYTLRTLQLHYLWLVFLMGRAPSSLGDEFTNFALSFRY</sequence>
<feature type="compositionally biased region" description="Polar residues" evidence="1">
    <location>
        <begin position="55"/>
        <end position="79"/>
    </location>
</feature>
<protein>
    <recommendedName>
        <fullName evidence="2">DUF6532 domain-containing protein</fullName>
    </recommendedName>
</protein>
<organism evidence="3 4">
    <name type="scientific">Dendrothele bispora (strain CBS 962.96)</name>
    <dbReference type="NCBI Taxonomy" id="1314807"/>
    <lineage>
        <taxon>Eukaryota</taxon>
        <taxon>Fungi</taxon>
        <taxon>Dikarya</taxon>
        <taxon>Basidiomycota</taxon>
        <taxon>Agaricomycotina</taxon>
        <taxon>Agaricomycetes</taxon>
        <taxon>Agaricomycetidae</taxon>
        <taxon>Agaricales</taxon>
        <taxon>Agaricales incertae sedis</taxon>
        <taxon>Dendrothele</taxon>
    </lineage>
</organism>
<evidence type="ECO:0000313" key="4">
    <source>
        <dbReference type="Proteomes" id="UP000297245"/>
    </source>
</evidence>
<evidence type="ECO:0000313" key="3">
    <source>
        <dbReference type="EMBL" id="THU97094.1"/>
    </source>
</evidence>
<accession>A0A4S8M4H7</accession>
<dbReference type="InterPro" id="IPR045341">
    <property type="entry name" value="DUF6532"/>
</dbReference>
<name>A0A4S8M4H7_DENBC</name>
<dbReference type="AlphaFoldDB" id="A0A4S8M4H7"/>
<proteinExistence type="predicted"/>
<dbReference type="PROSITE" id="PS50096">
    <property type="entry name" value="IQ"/>
    <property type="match status" value="1"/>
</dbReference>
<reference evidence="3 4" key="1">
    <citation type="journal article" date="2019" name="Nat. Ecol. Evol.">
        <title>Megaphylogeny resolves global patterns of mushroom evolution.</title>
        <authorList>
            <person name="Varga T."/>
            <person name="Krizsan K."/>
            <person name="Foldi C."/>
            <person name="Dima B."/>
            <person name="Sanchez-Garcia M."/>
            <person name="Sanchez-Ramirez S."/>
            <person name="Szollosi G.J."/>
            <person name="Szarkandi J.G."/>
            <person name="Papp V."/>
            <person name="Albert L."/>
            <person name="Andreopoulos W."/>
            <person name="Angelini C."/>
            <person name="Antonin V."/>
            <person name="Barry K.W."/>
            <person name="Bougher N.L."/>
            <person name="Buchanan P."/>
            <person name="Buyck B."/>
            <person name="Bense V."/>
            <person name="Catcheside P."/>
            <person name="Chovatia M."/>
            <person name="Cooper J."/>
            <person name="Damon W."/>
            <person name="Desjardin D."/>
            <person name="Finy P."/>
            <person name="Geml J."/>
            <person name="Haridas S."/>
            <person name="Hughes K."/>
            <person name="Justo A."/>
            <person name="Karasinski D."/>
            <person name="Kautmanova I."/>
            <person name="Kiss B."/>
            <person name="Kocsube S."/>
            <person name="Kotiranta H."/>
            <person name="LaButti K.M."/>
            <person name="Lechner B.E."/>
            <person name="Liimatainen K."/>
            <person name="Lipzen A."/>
            <person name="Lukacs Z."/>
            <person name="Mihaltcheva S."/>
            <person name="Morgado L.N."/>
            <person name="Niskanen T."/>
            <person name="Noordeloos M.E."/>
            <person name="Ohm R.A."/>
            <person name="Ortiz-Santana B."/>
            <person name="Ovrebo C."/>
            <person name="Racz N."/>
            <person name="Riley R."/>
            <person name="Savchenko A."/>
            <person name="Shiryaev A."/>
            <person name="Soop K."/>
            <person name="Spirin V."/>
            <person name="Szebenyi C."/>
            <person name="Tomsovsky M."/>
            <person name="Tulloss R.E."/>
            <person name="Uehling J."/>
            <person name="Grigoriev I.V."/>
            <person name="Vagvolgyi C."/>
            <person name="Papp T."/>
            <person name="Martin F.M."/>
            <person name="Miettinen O."/>
            <person name="Hibbett D.S."/>
            <person name="Nagy L.G."/>
        </authorList>
    </citation>
    <scope>NUCLEOTIDE SEQUENCE [LARGE SCALE GENOMIC DNA]</scope>
    <source>
        <strain evidence="3 4">CBS 962.96</strain>
    </source>
</reference>
<dbReference type="Pfam" id="PF20149">
    <property type="entry name" value="DUF6532"/>
    <property type="match status" value="1"/>
</dbReference>
<feature type="compositionally biased region" description="Acidic residues" evidence="1">
    <location>
        <begin position="115"/>
        <end position="132"/>
    </location>
</feature>
<dbReference type="Proteomes" id="UP000297245">
    <property type="component" value="Unassembled WGS sequence"/>
</dbReference>
<feature type="region of interest" description="Disordered" evidence="1">
    <location>
        <begin position="1"/>
        <end position="82"/>
    </location>
</feature>